<evidence type="ECO:0000313" key="3">
    <source>
        <dbReference type="Proteomes" id="UP001286313"/>
    </source>
</evidence>
<organism evidence="2 3">
    <name type="scientific">Petrolisthes cinctipes</name>
    <name type="common">Flat porcelain crab</name>
    <dbReference type="NCBI Taxonomy" id="88211"/>
    <lineage>
        <taxon>Eukaryota</taxon>
        <taxon>Metazoa</taxon>
        <taxon>Ecdysozoa</taxon>
        <taxon>Arthropoda</taxon>
        <taxon>Crustacea</taxon>
        <taxon>Multicrustacea</taxon>
        <taxon>Malacostraca</taxon>
        <taxon>Eumalacostraca</taxon>
        <taxon>Eucarida</taxon>
        <taxon>Decapoda</taxon>
        <taxon>Pleocyemata</taxon>
        <taxon>Anomura</taxon>
        <taxon>Galatheoidea</taxon>
        <taxon>Porcellanidae</taxon>
        <taxon>Petrolisthes</taxon>
    </lineage>
</organism>
<keyword evidence="1" id="KW-1133">Transmembrane helix</keyword>
<dbReference type="EMBL" id="JAWQEG010000019">
    <property type="protein sequence ID" value="KAK3896061.1"/>
    <property type="molecule type" value="Genomic_DNA"/>
</dbReference>
<evidence type="ECO:0000313" key="2">
    <source>
        <dbReference type="EMBL" id="KAK3896061.1"/>
    </source>
</evidence>
<dbReference type="Proteomes" id="UP001286313">
    <property type="component" value="Unassembled WGS sequence"/>
</dbReference>
<feature type="transmembrane region" description="Helical" evidence="1">
    <location>
        <begin position="54"/>
        <end position="77"/>
    </location>
</feature>
<sequence length="252" mass="28336">MVQSGLVNKWHRDEVTLLKQRSGQRRKSGQNGASRVEQGRVAVKPLALDHIQGAFYILGCGCLLAANAMFMEVIIHYLTLSPFSTRNTGLYETCTPLGYDMEVGLLASLVLFLLQPLQHIEVVIIHDYTLPGVNKLVESFSERWAATTILTATPAPDLSQVLVALTSFHTNDLRYMVLLCSANTTWTVFDMVSRHNLESKRVRWLVVGENLHLADSLRNILREGSMVGLAERVTSNMYKIFSSYVNHNNQMR</sequence>
<evidence type="ECO:0000256" key="1">
    <source>
        <dbReference type="SAM" id="Phobius"/>
    </source>
</evidence>
<gene>
    <name evidence="2" type="ORF">Pcinc_000248</name>
</gene>
<reference evidence="2" key="1">
    <citation type="submission" date="2023-10" db="EMBL/GenBank/DDBJ databases">
        <title>Genome assemblies of two species of porcelain crab, Petrolisthes cinctipes and Petrolisthes manimaculis (Anomura: Porcellanidae).</title>
        <authorList>
            <person name="Angst P."/>
        </authorList>
    </citation>
    <scope>NUCLEOTIDE SEQUENCE</scope>
    <source>
        <strain evidence="2">PB745_01</strain>
        <tissue evidence="2">Gill</tissue>
    </source>
</reference>
<dbReference type="AlphaFoldDB" id="A0AAE1L4J9"/>
<keyword evidence="3" id="KW-1185">Reference proteome</keyword>
<name>A0AAE1L4J9_PETCI</name>
<accession>A0AAE1L4J9</accession>
<keyword evidence="1" id="KW-0812">Transmembrane</keyword>
<proteinExistence type="predicted"/>
<keyword evidence="1" id="KW-0472">Membrane</keyword>
<comment type="caution">
    <text evidence="2">The sequence shown here is derived from an EMBL/GenBank/DDBJ whole genome shotgun (WGS) entry which is preliminary data.</text>
</comment>
<protein>
    <submittedName>
        <fullName evidence="2">Uncharacterized protein</fullName>
    </submittedName>
</protein>